<reference evidence="1 2" key="1">
    <citation type="submission" date="2019-04" db="EMBL/GenBank/DDBJ databases">
        <title>A novel phosphate-accumulating bacterium identified in bioreactor for phosphate removal from wastewater.</title>
        <authorList>
            <person name="Kotlyarov R.Y."/>
            <person name="Beletsky A.V."/>
            <person name="Kallistova A.Y."/>
            <person name="Dorofeev A.G."/>
            <person name="Nikolaev Y.Y."/>
            <person name="Pimenov N.V."/>
            <person name="Ravin N.V."/>
            <person name="Mardanov A.V."/>
        </authorList>
    </citation>
    <scope>NUCLEOTIDE SEQUENCE [LARGE SCALE GENOMIC DNA]</scope>
    <source>
        <strain evidence="1 2">Bin19</strain>
    </source>
</reference>
<dbReference type="EMBL" id="SWAD01000009">
    <property type="protein sequence ID" value="TMQ78267.1"/>
    <property type="molecule type" value="Genomic_DNA"/>
</dbReference>
<accession>A0A5S4ES61</accession>
<protein>
    <submittedName>
        <fullName evidence="1">Uncharacterized protein</fullName>
    </submittedName>
</protein>
<dbReference type="Proteomes" id="UP000306324">
    <property type="component" value="Unassembled WGS sequence"/>
</dbReference>
<dbReference type="AlphaFoldDB" id="A0A5S4ES61"/>
<organism evidence="1 2">
    <name type="scientific">Candidatus Accumulibacter phosphatis</name>
    <dbReference type="NCBI Taxonomy" id="327160"/>
    <lineage>
        <taxon>Bacteria</taxon>
        <taxon>Pseudomonadati</taxon>
        <taxon>Pseudomonadota</taxon>
        <taxon>Betaproteobacteria</taxon>
        <taxon>Candidatus Accumulibacter</taxon>
    </lineage>
</organism>
<keyword evidence="2" id="KW-1185">Reference proteome</keyword>
<sequence>MIPRLARVGVVALPSWEGDEFRSFPEFFGISASNCPARRSVRLMDFVDFPG</sequence>
<evidence type="ECO:0000313" key="2">
    <source>
        <dbReference type="Proteomes" id="UP000306324"/>
    </source>
</evidence>
<name>A0A5S4ES61_9PROT</name>
<comment type="caution">
    <text evidence="1">The sequence shown here is derived from an EMBL/GenBank/DDBJ whole genome shotgun (WGS) entry which is preliminary data.</text>
</comment>
<proteinExistence type="predicted"/>
<gene>
    <name evidence="1" type="ORF">ACCUM_1823</name>
</gene>
<evidence type="ECO:0000313" key="1">
    <source>
        <dbReference type="EMBL" id="TMQ78267.1"/>
    </source>
</evidence>